<organism evidence="1">
    <name type="scientific">marine sediment metagenome</name>
    <dbReference type="NCBI Taxonomy" id="412755"/>
    <lineage>
        <taxon>unclassified sequences</taxon>
        <taxon>metagenomes</taxon>
        <taxon>ecological metagenomes</taxon>
    </lineage>
</organism>
<gene>
    <name evidence="1" type="ORF">LCGC14_2324300</name>
</gene>
<evidence type="ECO:0000313" key="1">
    <source>
        <dbReference type="EMBL" id="KKL48556.1"/>
    </source>
</evidence>
<dbReference type="EMBL" id="LAZR01033277">
    <property type="protein sequence ID" value="KKL48556.1"/>
    <property type="molecule type" value="Genomic_DNA"/>
</dbReference>
<comment type="caution">
    <text evidence="1">The sequence shown here is derived from an EMBL/GenBank/DDBJ whole genome shotgun (WGS) entry which is preliminary data.</text>
</comment>
<protein>
    <submittedName>
        <fullName evidence="1">Uncharacterized protein</fullName>
    </submittedName>
</protein>
<feature type="non-terminal residue" evidence="1">
    <location>
        <position position="42"/>
    </location>
</feature>
<sequence length="42" mass="5061">MPLSKKRNRDRMRDTRLHTKIEKVFVQPNTVSPSFRREGYGK</sequence>
<reference evidence="1" key="1">
    <citation type="journal article" date="2015" name="Nature">
        <title>Complex archaea that bridge the gap between prokaryotes and eukaryotes.</title>
        <authorList>
            <person name="Spang A."/>
            <person name="Saw J.H."/>
            <person name="Jorgensen S.L."/>
            <person name="Zaremba-Niedzwiedzka K."/>
            <person name="Martijn J."/>
            <person name="Lind A.E."/>
            <person name="van Eijk R."/>
            <person name="Schleper C."/>
            <person name="Guy L."/>
            <person name="Ettema T.J."/>
        </authorList>
    </citation>
    <scope>NUCLEOTIDE SEQUENCE</scope>
</reference>
<proteinExistence type="predicted"/>
<dbReference type="AlphaFoldDB" id="A0A0F9D4G1"/>
<accession>A0A0F9D4G1</accession>
<name>A0A0F9D4G1_9ZZZZ</name>